<evidence type="ECO:0000256" key="1">
    <source>
        <dbReference type="SAM" id="SignalP"/>
    </source>
</evidence>
<sequence length="51" mass="5922">MRGRRIFERSATVLLLTALCEFLHHPNTFYQPPPINRDAQTVIEIFSNLHG</sequence>
<feature type="chain" id="PRO_5009328296" evidence="1">
    <location>
        <begin position="23"/>
        <end position="51"/>
    </location>
</feature>
<reference evidence="2" key="2">
    <citation type="submission" date="2012-12" db="EMBL/GenBank/DDBJ databases">
        <authorList>
            <consortium name="WormBase Consortium"/>
            <person name="Ghedin E."/>
            <person name="Paulini M."/>
        </authorList>
    </citation>
    <scope>NUCLEOTIDE SEQUENCE</scope>
    <source>
        <strain evidence="2">FR3</strain>
    </source>
</reference>
<organism evidence="2">
    <name type="scientific">Brugia malayi</name>
    <name type="common">Filarial nematode worm</name>
    <dbReference type="NCBI Taxonomy" id="6279"/>
    <lineage>
        <taxon>Eukaryota</taxon>
        <taxon>Metazoa</taxon>
        <taxon>Ecdysozoa</taxon>
        <taxon>Nematoda</taxon>
        <taxon>Chromadorea</taxon>
        <taxon>Rhabditida</taxon>
        <taxon>Spirurina</taxon>
        <taxon>Spiruromorpha</taxon>
        <taxon>Filarioidea</taxon>
        <taxon>Onchocercidae</taxon>
        <taxon>Brugia</taxon>
    </lineage>
</organism>
<dbReference type="EMBL" id="LN856968">
    <property type="protein sequence ID" value="CDP97081.1"/>
    <property type="molecule type" value="Genomic_DNA"/>
</dbReference>
<proteinExistence type="predicted"/>
<keyword evidence="1" id="KW-0732">Signal</keyword>
<protein>
    <submittedName>
        <fullName evidence="2">Bm1375</fullName>
    </submittedName>
</protein>
<dbReference type="AlphaFoldDB" id="A0A1I9G2W6"/>
<reference evidence="2" key="1">
    <citation type="journal article" date="2007" name="Science">
        <title>Draft genome of the filarial nematode parasite Brugia malayi.</title>
        <authorList>
            <person name="Ghedin E."/>
            <person name="Wang S."/>
            <person name="Spiro D."/>
            <person name="Caler E."/>
            <person name="Zhao Q."/>
            <person name="Crabtree J."/>
            <person name="Allen J.E."/>
            <person name="Delcher A.L."/>
            <person name="Guiliano D.B."/>
            <person name="Miranda-Saavedra D."/>
            <person name="Angiuoli S.V."/>
            <person name="Creasy T."/>
            <person name="Amedeo P."/>
            <person name="Haas B."/>
            <person name="El-Sayed N.M."/>
            <person name="Wortman J.R."/>
            <person name="Feldblyum T."/>
            <person name="Tallon L."/>
            <person name="Schatz M."/>
            <person name="Shumway M."/>
            <person name="Koo H."/>
            <person name="Salzberg S.L."/>
            <person name="Schobel S."/>
            <person name="Pertea M."/>
            <person name="Pop M."/>
            <person name="White O."/>
            <person name="Barton G.J."/>
            <person name="Carlow C.K."/>
            <person name="Crawford M.J."/>
            <person name="Daub J."/>
            <person name="Dimmic M.W."/>
            <person name="Estes C.F."/>
            <person name="Foster J.M."/>
            <person name="Ganatra M."/>
            <person name="Gregory W.F."/>
            <person name="Johnson N.M."/>
            <person name="Jin J."/>
            <person name="Komuniecki R."/>
            <person name="Korf I."/>
            <person name="Kumar S."/>
            <person name="Laney S."/>
            <person name="Li B.W."/>
            <person name="Li W."/>
            <person name="Lindblom T.H."/>
            <person name="Lustigman S."/>
            <person name="Ma D."/>
            <person name="Maina C.V."/>
            <person name="Martin D.M."/>
            <person name="McCarter J.P."/>
            <person name="McReynolds L."/>
            <person name="Mitreva M."/>
            <person name="Nutman T.B."/>
            <person name="Parkinson J."/>
            <person name="Peregrin-Alvarez J.M."/>
            <person name="Poole C."/>
            <person name="Ren Q."/>
            <person name="Saunders L."/>
            <person name="Sluder A.E."/>
            <person name="Smith K."/>
            <person name="Stanke M."/>
            <person name="Unnasch T.R."/>
            <person name="Ware J."/>
            <person name="Wei A.D."/>
            <person name="Weil G."/>
            <person name="Williams D.J."/>
            <person name="Zhang Y."/>
            <person name="Williams S.A."/>
            <person name="Fraser-Liggett C."/>
            <person name="Slatko B."/>
            <person name="Blaxter M.L."/>
            <person name="Scott A.L."/>
        </authorList>
    </citation>
    <scope>NUCLEOTIDE SEQUENCE</scope>
    <source>
        <strain evidence="2">FR3</strain>
    </source>
</reference>
<gene>
    <name evidence="2" type="primary">Bm1375</name>
    <name evidence="2" type="ORF">BM_Bm1375</name>
</gene>
<evidence type="ECO:0000313" key="2">
    <source>
        <dbReference type="EMBL" id="CDP97081.1"/>
    </source>
</evidence>
<accession>A0A1I9G2W6</accession>
<feature type="signal peptide" evidence="1">
    <location>
        <begin position="1"/>
        <end position="22"/>
    </location>
</feature>
<name>A0A1I9G2W6_BRUMA</name>